<protein>
    <submittedName>
        <fullName evidence="5">Methyl-accepting chemotaxis protein</fullName>
    </submittedName>
</protein>
<organism evidence="5 6">
    <name type="scientific">Fusibacter bizertensis</name>
    <dbReference type="NCBI Taxonomy" id="1488331"/>
    <lineage>
        <taxon>Bacteria</taxon>
        <taxon>Bacillati</taxon>
        <taxon>Bacillota</taxon>
        <taxon>Clostridia</taxon>
        <taxon>Eubacteriales</taxon>
        <taxon>Eubacteriales Family XII. Incertae Sedis</taxon>
        <taxon>Fusibacter</taxon>
    </lineage>
</organism>
<evidence type="ECO:0000259" key="4">
    <source>
        <dbReference type="PROSITE" id="PS50111"/>
    </source>
</evidence>
<evidence type="ECO:0000256" key="3">
    <source>
        <dbReference type="PROSITE-ProRule" id="PRU00284"/>
    </source>
</evidence>
<feature type="domain" description="Methyl-accepting transducer" evidence="4">
    <location>
        <begin position="161"/>
        <end position="278"/>
    </location>
</feature>
<dbReference type="PANTHER" id="PTHR32089">
    <property type="entry name" value="METHYL-ACCEPTING CHEMOTAXIS PROTEIN MCPB"/>
    <property type="match status" value="1"/>
</dbReference>
<accession>A0ABT6NC01</accession>
<proteinExistence type="inferred from homology"/>
<sequence length="278" mass="30232">MITDISQNVVMKLFNDIIPLLNLLVDDKLMIGINNTERCLKFYTGTAGTVQTEEQSLLKKGSAAYDSIQTGKLVHKVIPKEVFGFPYKAVGYPIFDEVGTVVGAIGFGISLEKQHQMEELSTILSDALGKISKSFSEVSGNLQNVVDSNLEIGRDVVASRESTDKTDEIISFITTIANQTNLLGLNAAIEAARSGEFGRGFGVVAEEIRKLSKSSKDSADLIKDTLGQIKGSIGNIERKINDNNAIFESQTEAFNDISHSVHALNESAKILESLAKRF</sequence>
<dbReference type="RefSeq" id="WP_281093775.1">
    <property type="nucleotide sequence ID" value="NZ_JARYZI010000004.1"/>
</dbReference>
<evidence type="ECO:0000256" key="1">
    <source>
        <dbReference type="ARBA" id="ARBA00023224"/>
    </source>
</evidence>
<gene>
    <name evidence="5" type="ORF">QE109_07285</name>
</gene>
<dbReference type="PANTHER" id="PTHR32089:SF112">
    <property type="entry name" value="LYSOZYME-LIKE PROTEIN-RELATED"/>
    <property type="match status" value="1"/>
</dbReference>
<evidence type="ECO:0000256" key="2">
    <source>
        <dbReference type="ARBA" id="ARBA00029447"/>
    </source>
</evidence>
<comment type="similarity">
    <text evidence="2">Belongs to the methyl-accepting chemotaxis (MCP) protein family.</text>
</comment>
<dbReference type="Proteomes" id="UP001158045">
    <property type="component" value="Unassembled WGS sequence"/>
</dbReference>
<dbReference type="EMBL" id="JARYZI010000004">
    <property type="protein sequence ID" value="MDH8677945.1"/>
    <property type="molecule type" value="Genomic_DNA"/>
</dbReference>
<dbReference type="InterPro" id="IPR004090">
    <property type="entry name" value="Chemotax_Me-accpt_rcpt"/>
</dbReference>
<keyword evidence="6" id="KW-1185">Reference proteome</keyword>
<dbReference type="SMART" id="SM00283">
    <property type="entry name" value="MA"/>
    <property type="match status" value="1"/>
</dbReference>
<dbReference type="Gene3D" id="1.10.287.950">
    <property type="entry name" value="Methyl-accepting chemotaxis protein"/>
    <property type="match status" value="1"/>
</dbReference>
<dbReference type="PRINTS" id="PR00260">
    <property type="entry name" value="CHEMTRNSDUCR"/>
</dbReference>
<dbReference type="Pfam" id="PF00015">
    <property type="entry name" value="MCPsignal"/>
    <property type="match status" value="1"/>
</dbReference>
<comment type="caution">
    <text evidence="5">The sequence shown here is derived from an EMBL/GenBank/DDBJ whole genome shotgun (WGS) entry which is preliminary data.</text>
</comment>
<evidence type="ECO:0000313" key="6">
    <source>
        <dbReference type="Proteomes" id="UP001158045"/>
    </source>
</evidence>
<reference evidence="5 6" key="1">
    <citation type="submission" date="2023-04" db="EMBL/GenBank/DDBJ databases">
        <title>Fusibacter bizertensis strain WBS, isolated from littoral bottom sediments of the Arctic seas - biochemical and genomic analysis.</title>
        <authorList>
            <person name="Brioukhanov A.L."/>
        </authorList>
    </citation>
    <scope>NUCLEOTIDE SEQUENCE [LARGE SCALE GENOMIC DNA]</scope>
    <source>
        <strain evidence="5 6">WBS</strain>
    </source>
</reference>
<dbReference type="InterPro" id="IPR004089">
    <property type="entry name" value="MCPsignal_dom"/>
</dbReference>
<name>A0ABT6NC01_9FIRM</name>
<evidence type="ECO:0000313" key="5">
    <source>
        <dbReference type="EMBL" id="MDH8677945.1"/>
    </source>
</evidence>
<keyword evidence="1 3" id="KW-0807">Transducer</keyword>
<dbReference type="PROSITE" id="PS50111">
    <property type="entry name" value="CHEMOTAXIS_TRANSDUC_2"/>
    <property type="match status" value="1"/>
</dbReference>
<dbReference type="SUPFAM" id="SSF58104">
    <property type="entry name" value="Methyl-accepting chemotaxis protein (MCP) signaling domain"/>
    <property type="match status" value="1"/>
</dbReference>